<evidence type="ECO:0000256" key="2">
    <source>
        <dbReference type="PROSITE-ProRule" id="PRU00259"/>
    </source>
</evidence>
<dbReference type="PROSITE" id="PS50004">
    <property type="entry name" value="C2"/>
    <property type="match status" value="1"/>
</dbReference>
<comment type="caution">
    <text evidence="5">The sequence shown here is derived from an EMBL/GenBank/DDBJ whole genome shotgun (WGS) entry which is preliminary data.</text>
</comment>
<dbReference type="SUPFAM" id="SSF49562">
    <property type="entry name" value="C2 domain (Calcium/lipid-binding domain, CaLB)"/>
    <property type="match status" value="1"/>
</dbReference>
<dbReference type="CDD" id="cd00030">
    <property type="entry name" value="C2"/>
    <property type="match status" value="1"/>
</dbReference>
<keyword evidence="1" id="KW-0677">Repeat</keyword>
<keyword evidence="6" id="KW-1185">Reference proteome</keyword>
<evidence type="ECO:0000256" key="3">
    <source>
        <dbReference type="SAM" id="MobiDB-lite"/>
    </source>
</evidence>
<protein>
    <recommendedName>
        <fullName evidence="4">C2 domain-containing protein</fullName>
    </recommendedName>
</protein>
<dbReference type="InterPro" id="IPR016024">
    <property type="entry name" value="ARM-type_fold"/>
</dbReference>
<dbReference type="SMART" id="SM00185">
    <property type="entry name" value="ARM"/>
    <property type="match status" value="21"/>
</dbReference>
<dbReference type="SUPFAM" id="SSF48371">
    <property type="entry name" value="ARM repeat"/>
    <property type="match status" value="6"/>
</dbReference>
<name>A0ABD1L2S9_9FABA</name>
<evidence type="ECO:0000256" key="1">
    <source>
        <dbReference type="ARBA" id="ARBA00022737"/>
    </source>
</evidence>
<feature type="repeat" description="ARM" evidence="2">
    <location>
        <begin position="513"/>
        <end position="555"/>
    </location>
</feature>
<dbReference type="Pfam" id="PF00168">
    <property type="entry name" value="C2"/>
    <property type="match status" value="1"/>
</dbReference>
<dbReference type="EMBL" id="JBGMDY010000011">
    <property type="protein sequence ID" value="KAL2317822.1"/>
    <property type="molecule type" value="Genomic_DNA"/>
</dbReference>
<organism evidence="5 6">
    <name type="scientific">Flemingia macrophylla</name>
    <dbReference type="NCBI Taxonomy" id="520843"/>
    <lineage>
        <taxon>Eukaryota</taxon>
        <taxon>Viridiplantae</taxon>
        <taxon>Streptophyta</taxon>
        <taxon>Embryophyta</taxon>
        <taxon>Tracheophyta</taxon>
        <taxon>Spermatophyta</taxon>
        <taxon>Magnoliopsida</taxon>
        <taxon>eudicotyledons</taxon>
        <taxon>Gunneridae</taxon>
        <taxon>Pentapetalae</taxon>
        <taxon>rosids</taxon>
        <taxon>fabids</taxon>
        <taxon>Fabales</taxon>
        <taxon>Fabaceae</taxon>
        <taxon>Papilionoideae</taxon>
        <taxon>50 kb inversion clade</taxon>
        <taxon>NPAAA clade</taxon>
        <taxon>indigoferoid/millettioid clade</taxon>
        <taxon>Phaseoleae</taxon>
        <taxon>Flemingia</taxon>
    </lineage>
</organism>
<evidence type="ECO:0000313" key="5">
    <source>
        <dbReference type="EMBL" id="KAL2317822.1"/>
    </source>
</evidence>
<dbReference type="SMART" id="SM00239">
    <property type="entry name" value="C2"/>
    <property type="match status" value="1"/>
</dbReference>
<feature type="region of interest" description="Disordered" evidence="3">
    <location>
        <begin position="1"/>
        <end position="27"/>
    </location>
</feature>
<feature type="repeat" description="ARM" evidence="2">
    <location>
        <begin position="255"/>
        <end position="299"/>
    </location>
</feature>
<dbReference type="InterPro" id="IPR000225">
    <property type="entry name" value="Armadillo"/>
</dbReference>
<accession>A0ABD1L2S9</accession>
<feature type="domain" description="C2" evidence="4">
    <location>
        <begin position="1988"/>
        <end position="2105"/>
    </location>
</feature>
<dbReference type="InterPro" id="IPR044297">
    <property type="entry name" value="CSI1/2/3"/>
</dbReference>
<feature type="compositionally biased region" description="Basic and acidic residues" evidence="3">
    <location>
        <begin position="1"/>
        <end position="10"/>
    </location>
</feature>
<dbReference type="InterPro" id="IPR011989">
    <property type="entry name" value="ARM-like"/>
</dbReference>
<dbReference type="PANTHER" id="PTHR46369">
    <property type="entry name" value="PROTEIN CELLULOSE SYNTHASE INTERACTIVE 1"/>
    <property type="match status" value="1"/>
</dbReference>
<dbReference type="Proteomes" id="UP001603857">
    <property type="component" value="Unassembled WGS sequence"/>
</dbReference>
<proteinExistence type="predicted"/>
<reference evidence="5 6" key="1">
    <citation type="submission" date="2024-08" db="EMBL/GenBank/DDBJ databases">
        <title>Insights into the chromosomal genome structure of Flemingia macrophylla.</title>
        <authorList>
            <person name="Ding Y."/>
            <person name="Zhao Y."/>
            <person name="Bi W."/>
            <person name="Wu M."/>
            <person name="Zhao G."/>
            <person name="Gong Y."/>
            <person name="Li W."/>
            <person name="Zhang P."/>
        </authorList>
    </citation>
    <scope>NUCLEOTIDE SEQUENCE [LARGE SCALE GENOMIC DNA]</scope>
    <source>
        <strain evidence="5">DYQJB</strain>
        <tissue evidence="5">Leaf</tissue>
    </source>
</reference>
<dbReference type="InterPro" id="IPR000008">
    <property type="entry name" value="C2_dom"/>
</dbReference>
<sequence length="2135" mass="230006">MSKSPSHEQRQSIYSASQPGGFKEATGMDDAESTMATVANFVEQLHANLSSPIEKESITARLLSIARRRKDARALIGSHAQAMPLFINILRNGTPLAKVNVASTLSVLCKDEDLRLKVLLGGCIPPLLSLLNYESTDARKAAAEAIYEVSSGGLFDDHVGMKIFVTEGVVPTLWNQLNLKNKEDKIVEGFITGALRNLCGDKDGYWKATLEAGGVDIIVGLLSSDNAVSQSNAASLLARLMLAFSDSIPKVIDSGAVKALLQLVGRENDISVRASAADALEVLSSKSTKAKKVIVNADGIPILIGAIVAPSNECMQGDGGQALQEHATRALANICGGMSALILYLGEISRSPHLDAPVGDIIGALAYTLMVFEEKIDDNEKHFDATQIEDILVTLLKPRDNKLIQERVLEAMASLYGNVCLSKWLIQADSKKVLIGLITMAATDVQEYLILSLTSLCCDKIGVWDAIKKREGIQLLISLLGLSSEQHQEYSVQLLVILTDHVDDSKWAITAAGGIPPLVQLLETGSQKAREDAANVLWSLCCHSEDIRACVESAGAIPAFLWLLKSGGPEGQEASAMALTKLVRVADSATINQLLALLLGDSPSSKAHIIRVLGHVLTMASQNDLLEEGSAANKGLRSLVQVLNSSNEETQEYAASVLADLFITRQDICDSLATDEIVLPCMKLLTSKTQVVATQSARALSALSRPTKNKAANKMSYIVEGDVEPLIKLAKTSSVDAAETAVAALANLLFDPFIAAEALAEDVVSALTRVLAEGTLEGKQNASRALHQLLKHFPVGDVLKGNTQCRFTMLALVDSLRGMDMDGTDAADALEVIALLARTKQNVNFTYPPWSALAELPSSLELLVCCLAEGPSPVQDRAIKILSRLCGDQPVVLGDLLSSSSRSIGSLANRIKNSSSLEVKVGGAALLICAAKEKKDLSVDSLDASGYLKPLIYSLVEMIKQSCSYSSLEIEVLTSKGFMEKNAFQEVDEFDIPDPATALGSTIAMWLLSVIASFHTESKLTILEAGGLEALFDKLVRHTSNPQAEYEDTEGIWISALLVAILFQDANVVLSPITMRIIPCITLLLRSDEVIDKYFAAQAMASLVCNGNKGIDLAIANSGAVAGLITIIGHVESDMPNIMALSEEFSLVQNPDQVVLDHLFEIEDVKVGSTARKSIPLLVDLLRPIPERPSAPPVAVRLLISIADGSDTNKLILAEAGALEALNKYLSLSPQDSTEAAISELLRILFSNSDLIKHEASTNSLNQLIAVLRLGSRNARYSAARALNELCDADNIRDSELAKQAIQPLVDMLNTTSGHEQEAALMALIKLTSGNSSKVSLLTEVEGNPLKCLYRILSSSSSLELKSHAAQLCFALFGNSKIRADPVASECLEPLISLVQSDSEAAIESGVCAFERLLEDEQHVELAAAYNVVDHLVSLVSGTNYQLIEATISALIKLGKDRTPSKLDMVKAGIIDNCLKLLQLAPSSLCSTIAELFRILTNSSAIARSSDAAEIVEPLFHVLLRRDFNLWGQHSALQALVNILEKPQSLATLKLTPSQVIEPLISFLESPSQAIQQLGTELLSHLLAQEHFQQDITTKNAVVPLVQLAGIGILNLQQTAIKALEKISTSWPKAVADAGGIFELAKVIIQEDPQPPHALWESAALVLSNVLQFNADYYFKVPVVVLVKLLHSTLESTISIALNALIVHDRSDASSAEQMMEAGVIDALLDLLRSHHCEEASGRLLEALFNNVRVREMKVSKYAIAPLSQYLLDPQTRSQSGKLLAALALGDLSQHEGHARASASVSACRALISLLEDQPTEEMKVVAICALQNFVMNSRTNRRAVAEAGGILVIQELLLSPNAEVAAQAALLIKFLFSTHTLQEYVSNELIRSLTAALERELWSTATINEEVLKTLHVIFSNFPKLHTSEAATLCIPHLVGALKSGGEAAQDSVLDTFSLLRQSWSAMPIDIAKSQAMIAAEAIPILQMLMKTCPPSFHERADTLLHCLPGCLTVTIKRGNNLKQTMGSTNAFCRLTIGNGPPKQTKVVNHSTSPEWKEGFTWAFDVPPKGQKLHIICKSKNTFGKTTLGRVTIQIDKVVSEGVYSGLFSLNHDGNKDGSSRTLEIEIIWSNRISNDDI</sequence>
<evidence type="ECO:0000259" key="4">
    <source>
        <dbReference type="PROSITE" id="PS50004"/>
    </source>
</evidence>
<dbReference type="Pfam" id="PF00514">
    <property type="entry name" value="Arm"/>
    <property type="match status" value="1"/>
</dbReference>
<dbReference type="Gene3D" id="2.60.40.150">
    <property type="entry name" value="C2 domain"/>
    <property type="match status" value="1"/>
</dbReference>
<gene>
    <name evidence="5" type="ORF">Fmac_031698</name>
</gene>
<dbReference type="PROSITE" id="PS50176">
    <property type="entry name" value="ARM_REPEAT"/>
    <property type="match status" value="2"/>
</dbReference>
<dbReference type="Gene3D" id="1.25.10.10">
    <property type="entry name" value="Leucine-rich Repeat Variant"/>
    <property type="match status" value="9"/>
</dbReference>
<dbReference type="InterPro" id="IPR035892">
    <property type="entry name" value="C2_domain_sf"/>
</dbReference>
<dbReference type="PANTHER" id="PTHR46369:SF1">
    <property type="entry name" value="PROTEIN CELLULOSE SYNTHASE INTERACTIVE 3"/>
    <property type="match status" value="1"/>
</dbReference>
<evidence type="ECO:0000313" key="6">
    <source>
        <dbReference type="Proteomes" id="UP001603857"/>
    </source>
</evidence>